<dbReference type="OrthoDB" id="9783171at2"/>
<reference evidence="3" key="1">
    <citation type="journal article" date="2011" name="J. Bacteriol.">
        <title>Genome sequences of eight morphologically diverse alphaproteobacteria.</title>
        <authorList>
            <consortium name="US DOE Joint Genome Institute"/>
            <person name="Brown P.J."/>
            <person name="Kysela D.T."/>
            <person name="Buechlein A."/>
            <person name="Hemmerich C."/>
            <person name="Brun Y.V."/>
        </authorList>
    </citation>
    <scope>NUCLEOTIDE SEQUENCE [LARGE SCALE GENOMIC DNA]</scope>
    <source>
        <strain evidence="3">ATCC 49814 / DSM 5838 / IFAM 1418</strain>
    </source>
</reference>
<protein>
    <submittedName>
        <fullName evidence="2">Proline hydroxylase</fullName>
    </submittedName>
</protein>
<dbReference type="AlphaFoldDB" id="C6XQU6"/>
<dbReference type="HOGENOM" id="CLU_1155800_0_0_5"/>
<evidence type="ECO:0000313" key="2">
    <source>
        <dbReference type="EMBL" id="ACT58702.1"/>
    </source>
</evidence>
<sequence length="243" mass="28356">MDSNISIKINPDIDIKKYAALYEERGIVQIPDFFETNIAEMLFKLFATQVNWRVLYTNERNMPVEHAYADWLKMPENDRNLLLNDVLLRARENRGYLYDFYPMVRAKQNGWDPGHTIHKLTDFINSDIFLDIGRKLTNTPHIIRADAAACRYNPGHYLTRHLDFGKNNERRAAYVLGLSKIWQPDWGGLLLFLNKKQDVEQGLLPRFNNLTVFDTKFLHSVSQVSSFAALPRFTVSGWFRDKG</sequence>
<dbReference type="PANTHER" id="PTHR12117:SF0">
    <property type="entry name" value="PROLYL 3-HYDROXYLASE OGFOD1"/>
    <property type="match status" value="1"/>
</dbReference>
<dbReference type="RefSeq" id="WP_015826852.1">
    <property type="nucleotide sequence ID" value="NC_012982.1"/>
</dbReference>
<evidence type="ECO:0000313" key="3">
    <source>
        <dbReference type="Proteomes" id="UP000002745"/>
    </source>
</evidence>
<gene>
    <name evidence="2" type="ordered locus">Hbal_1008</name>
</gene>
<feature type="domain" description="Prolyl 3,4-dihydroxylase TPA1/OFD1 N-terminal" evidence="1">
    <location>
        <begin position="150"/>
        <end position="240"/>
    </location>
</feature>
<accession>C6XQU6</accession>
<dbReference type="GO" id="GO:0006449">
    <property type="term" value="P:regulation of translational termination"/>
    <property type="evidence" value="ECO:0007669"/>
    <property type="project" value="TreeGrafter"/>
</dbReference>
<name>C6XQU6_HIRBI</name>
<dbReference type="GO" id="GO:0005737">
    <property type="term" value="C:cytoplasm"/>
    <property type="evidence" value="ECO:0007669"/>
    <property type="project" value="TreeGrafter"/>
</dbReference>
<dbReference type="InterPro" id="IPR051842">
    <property type="entry name" value="uS12_prolyl_hydroxylase"/>
</dbReference>
<dbReference type="Pfam" id="PF13661">
    <property type="entry name" value="2OG-FeII_Oxy_4"/>
    <property type="match status" value="1"/>
</dbReference>
<dbReference type="GO" id="GO:0031543">
    <property type="term" value="F:peptidyl-proline dioxygenase activity"/>
    <property type="evidence" value="ECO:0007669"/>
    <property type="project" value="TreeGrafter"/>
</dbReference>
<dbReference type="STRING" id="582402.Hbal_1008"/>
<dbReference type="PANTHER" id="PTHR12117">
    <property type="entry name" value="HISTONE ACETYLTRANSFERASE COMPLEX"/>
    <property type="match status" value="1"/>
</dbReference>
<dbReference type="Gene3D" id="2.60.120.620">
    <property type="entry name" value="q2cbj1_9rhob like domain"/>
    <property type="match status" value="1"/>
</dbReference>
<proteinExistence type="predicted"/>
<dbReference type="EMBL" id="CP001678">
    <property type="protein sequence ID" value="ACT58702.1"/>
    <property type="molecule type" value="Genomic_DNA"/>
</dbReference>
<dbReference type="eggNOG" id="COG3751">
    <property type="taxonomic scope" value="Bacteria"/>
</dbReference>
<dbReference type="Proteomes" id="UP000002745">
    <property type="component" value="Chromosome"/>
</dbReference>
<dbReference type="KEGG" id="hba:Hbal_1008"/>
<evidence type="ECO:0000259" key="1">
    <source>
        <dbReference type="Pfam" id="PF13661"/>
    </source>
</evidence>
<organism evidence="2 3">
    <name type="scientific">Hirschia baltica (strain ATCC 49814 / DSM 5838 / IFAM 1418)</name>
    <dbReference type="NCBI Taxonomy" id="582402"/>
    <lineage>
        <taxon>Bacteria</taxon>
        <taxon>Pseudomonadati</taxon>
        <taxon>Pseudomonadota</taxon>
        <taxon>Alphaproteobacteria</taxon>
        <taxon>Hyphomonadales</taxon>
        <taxon>Hyphomonadaceae</taxon>
        <taxon>Hirschia</taxon>
    </lineage>
</organism>
<dbReference type="InterPro" id="IPR039558">
    <property type="entry name" value="TPA1/OFD1_N"/>
</dbReference>
<keyword evidence="3" id="KW-1185">Reference proteome</keyword>